<evidence type="ECO:0000313" key="8">
    <source>
        <dbReference type="EMBL" id="CAK9214409.1"/>
    </source>
</evidence>
<feature type="transmembrane region" description="Helical" evidence="6">
    <location>
        <begin position="12"/>
        <end position="29"/>
    </location>
</feature>
<dbReference type="InterPro" id="IPR050925">
    <property type="entry name" value="Rhomboid_protease_S54"/>
</dbReference>
<evidence type="ECO:0000256" key="1">
    <source>
        <dbReference type="ARBA" id="ARBA00004141"/>
    </source>
</evidence>
<feature type="transmembrane region" description="Helical" evidence="6">
    <location>
        <begin position="124"/>
        <end position="143"/>
    </location>
</feature>
<dbReference type="EMBL" id="OZ019894">
    <property type="protein sequence ID" value="CAK9214409.1"/>
    <property type="molecule type" value="Genomic_DNA"/>
</dbReference>
<keyword evidence="3 6" id="KW-0812">Transmembrane</keyword>
<dbReference type="Proteomes" id="UP001497512">
    <property type="component" value="Chromosome 2"/>
</dbReference>
<keyword evidence="9" id="KW-1185">Reference proteome</keyword>
<reference evidence="8" key="1">
    <citation type="submission" date="2024-02" db="EMBL/GenBank/DDBJ databases">
        <authorList>
            <consortium name="ELIXIR-Norway"/>
            <consortium name="Elixir Norway"/>
        </authorList>
    </citation>
    <scope>NUCLEOTIDE SEQUENCE</scope>
</reference>
<evidence type="ECO:0000313" key="9">
    <source>
        <dbReference type="Proteomes" id="UP001497512"/>
    </source>
</evidence>
<feature type="transmembrane region" description="Helical" evidence="6">
    <location>
        <begin position="183"/>
        <end position="201"/>
    </location>
</feature>
<evidence type="ECO:0000256" key="3">
    <source>
        <dbReference type="ARBA" id="ARBA00022692"/>
    </source>
</evidence>
<keyword evidence="4 6" id="KW-1133">Transmembrane helix</keyword>
<feature type="transmembrane region" description="Helical" evidence="6">
    <location>
        <begin position="207"/>
        <end position="224"/>
    </location>
</feature>
<sequence length="277" mass="30553">MGRLLIFDIIDKPASSCVIAICSVVWFYIQKKGIRYGDVGLSYENVVSQGQHWRIISSAFSHISFLHLIFNLSALWSLGVVESIQEYHLGVEYYIQYSIILLLFSGVLVLGMYHVLITRFNLEFFRRVTAVGYSCIVFGWMTVLSVKQPSLKLNIFGLLSLPISFAPFESLIFTSIIVPQASFLGHLSGIVIGYLIGWGVVQGMTNYWLINLAIWIALGSVLSLKRTSASYLPFLEIESVADADLPSVGPVAAANSSASWTGNSYTLQGSNAVSNMV</sequence>
<feature type="transmembrane region" description="Helical" evidence="6">
    <location>
        <begin position="155"/>
        <end position="176"/>
    </location>
</feature>
<feature type="transmembrane region" description="Helical" evidence="6">
    <location>
        <begin position="93"/>
        <end position="117"/>
    </location>
</feature>
<protein>
    <recommendedName>
        <fullName evidence="7">Peptidase S54 rhomboid domain-containing protein</fullName>
    </recommendedName>
</protein>
<dbReference type="Pfam" id="PF01694">
    <property type="entry name" value="Rhomboid"/>
    <property type="match status" value="1"/>
</dbReference>
<organism evidence="8 9">
    <name type="scientific">Sphagnum troendelagicum</name>
    <dbReference type="NCBI Taxonomy" id="128251"/>
    <lineage>
        <taxon>Eukaryota</taxon>
        <taxon>Viridiplantae</taxon>
        <taxon>Streptophyta</taxon>
        <taxon>Embryophyta</taxon>
        <taxon>Bryophyta</taxon>
        <taxon>Sphagnophytina</taxon>
        <taxon>Sphagnopsida</taxon>
        <taxon>Sphagnales</taxon>
        <taxon>Sphagnaceae</taxon>
        <taxon>Sphagnum</taxon>
    </lineage>
</organism>
<evidence type="ECO:0000256" key="5">
    <source>
        <dbReference type="ARBA" id="ARBA00023136"/>
    </source>
</evidence>
<feature type="domain" description="Peptidase S54 rhomboid" evidence="7">
    <location>
        <begin position="50"/>
        <end position="201"/>
    </location>
</feature>
<comment type="subcellular location">
    <subcellularLocation>
        <location evidence="1">Membrane</location>
        <topology evidence="1">Multi-pass membrane protein</topology>
    </subcellularLocation>
</comment>
<comment type="similarity">
    <text evidence="2">Belongs to the peptidase S54 family.</text>
</comment>
<gene>
    <name evidence="8" type="ORF">CSSPTR1EN2_LOCUS12217</name>
</gene>
<proteinExistence type="inferred from homology"/>
<dbReference type="InterPro" id="IPR035952">
    <property type="entry name" value="Rhomboid-like_sf"/>
</dbReference>
<name>A0ABP0U712_9BRYO</name>
<dbReference type="Gene3D" id="1.20.1540.10">
    <property type="entry name" value="Rhomboid-like"/>
    <property type="match status" value="1"/>
</dbReference>
<keyword evidence="5 6" id="KW-0472">Membrane</keyword>
<dbReference type="SUPFAM" id="SSF144091">
    <property type="entry name" value="Rhomboid-like"/>
    <property type="match status" value="1"/>
</dbReference>
<dbReference type="PANTHER" id="PTHR43731">
    <property type="entry name" value="RHOMBOID PROTEASE"/>
    <property type="match status" value="1"/>
</dbReference>
<evidence type="ECO:0000256" key="2">
    <source>
        <dbReference type="ARBA" id="ARBA00009045"/>
    </source>
</evidence>
<evidence type="ECO:0000259" key="7">
    <source>
        <dbReference type="Pfam" id="PF01694"/>
    </source>
</evidence>
<accession>A0ABP0U712</accession>
<evidence type="ECO:0000256" key="6">
    <source>
        <dbReference type="SAM" id="Phobius"/>
    </source>
</evidence>
<evidence type="ECO:0000256" key="4">
    <source>
        <dbReference type="ARBA" id="ARBA00022989"/>
    </source>
</evidence>
<dbReference type="InterPro" id="IPR022764">
    <property type="entry name" value="Peptidase_S54_rhomboid_dom"/>
</dbReference>
<feature type="transmembrane region" description="Helical" evidence="6">
    <location>
        <begin position="59"/>
        <end position="81"/>
    </location>
</feature>
<dbReference type="PANTHER" id="PTHR43731:SF32">
    <property type="entry name" value="PEPTIDASE S54 RHOMBOID DOMAIN-CONTAINING PROTEIN-RELATED"/>
    <property type="match status" value="1"/>
</dbReference>